<name>A0A839E0A5_9PSEU</name>
<organism evidence="2 3">
    <name type="scientific">Halosaccharopolyspora lacisalsi</name>
    <dbReference type="NCBI Taxonomy" id="1000566"/>
    <lineage>
        <taxon>Bacteria</taxon>
        <taxon>Bacillati</taxon>
        <taxon>Actinomycetota</taxon>
        <taxon>Actinomycetes</taxon>
        <taxon>Pseudonocardiales</taxon>
        <taxon>Pseudonocardiaceae</taxon>
        <taxon>Halosaccharopolyspora</taxon>
    </lineage>
</organism>
<proteinExistence type="predicted"/>
<dbReference type="EMBL" id="JACGWZ010000002">
    <property type="protein sequence ID" value="MBA8824891.1"/>
    <property type="molecule type" value="Genomic_DNA"/>
</dbReference>
<comment type="caution">
    <text evidence="2">The sequence shown here is derived from an EMBL/GenBank/DDBJ whole genome shotgun (WGS) entry which is preliminary data.</text>
</comment>
<accession>A0A839E0A5</accession>
<sequence>MTLARGLAAFDDRVLDRVVMAVPAAGMWLARLVDRGAETPVDGVVRLVAQGARGLGTLARRPQTGQLHQYYAQATAALVVLALFLVFVR</sequence>
<dbReference type="Gene3D" id="1.20.5.2700">
    <property type="match status" value="1"/>
</dbReference>
<keyword evidence="1" id="KW-0472">Membrane</keyword>
<dbReference type="Proteomes" id="UP000569329">
    <property type="component" value="Unassembled WGS sequence"/>
</dbReference>
<evidence type="ECO:0000256" key="1">
    <source>
        <dbReference type="SAM" id="Phobius"/>
    </source>
</evidence>
<evidence type="ECO:0000313" key="2">
    <source>
        <dbReference type="EMBL" id="MBA8824891.1"/>
    </source>
</evidence>
<reference evidence="2 3" key="1">
    <citation type="submission" date="2020-07" db="EMBL/GenBank/DDBJ databases">
        <title>Sequencing the genomes of 1000 actinobacteria strains.</title>
        <authorList>
            <person name="Klenk H.-P."/>
        </authorList>
    </citation>
    <scope>NUCLEOTIDE SEQUENCE [LARGE SCALE GENOMIC DNA]</scope>
    <source>
        <strain evidence="2 3">DSM 45975</strain>
    </source>
</reference>
<evidence type="ECO:0000313" key="3">
    <source>
        <dbReference type="Proteomes" id="UP000569329"/>
    </source>
</evidence>
<keyword evidence="3" id="KW-1185">Reference proteome</keyword>
<keyword evidence="1" id="KW-0812">Transmembrane</keyword>
<dbReference type="AlphaFoldDB" id="A0A839E0A5"/>
<gene>
    <name evidence="2" type="ORF">FHX42_002238</name>
</gene>
<keyword evidence="1" id="KW-1133">Transmembrane helix</keyword>
<feature type="transmembrane region" description="Helical" evidence="1">
    <location>
        <begin position="70"/>
        <end position="88"/>
    </location>
</feature>
<protein>
    <submittedName>
        <fullName evidence="2">Uncharacterized protein</fullName>
    </submittedName>
</protein>